<dbReference type="PANTHER" id="PTHR13504:SF38">
    <property type="entry name" value="FIDO DOMAIN-CONTAINING PROTEIN"/>
    <property type="match status" value="1"/>
</dbReference>
<dbReference type="GO" id="GO:0008233">
    <property type="term" value="F:peptidase activity"/>
    <property type="evidence" value="ECO:0007669"/>
    <property type="project" value="UniProtKB-KW"/>
</dbReference>
<dbReference type="InterPro" id="IPR036597">
    <property type="entry name" value="Fido-like_dom_sf"/>
</dbReference>
<dbReference type="Gene3D" id="1.10.3290.10">
    <property type="entry name" value="Fido-like domain"/>
    <property type="match status" value="1"/>
</dbReference>
<dbReference type="InterPro" id="IPR040198">
    <property type="entry name" value="Fido_containing"/>
</dbReference>
<gene>
    <name evidence="5" type="primary">ibpA</name>
    <name evidence="5" type="ORF">MAMMFC1_02741</name>
</gene>
<dbReference type="KEGG" id="mana:MAMMFC1_02741"/>
<evidence type="ECO:0000313" key="6">
    <source>
        <dbReference type="Proteomes" id="UP000276437"/>
    </source>
</evidence>
<dbReference type="AlphaFoldDB" id="A0A348ALV8"/>
<dbReference type="InterPro" id="IPR003812">
    <property type="entry name" value="Fido"/>
</dbReference>
<dbReference type="GO" id="GO:0005524">
    <property type="term" value="F:ATP binding"/>
    <property type="evidence" value="ECO:0007669"/>
    <property type="project" value="UniProtKB-KW"/>
</dbReference>
<organism evidence="5 6">
    <name type="scientific">Methylomusa anaerophila</name>
    <dbReference type="NCBI Taxonomy" id="1930071"/>
    <lineage>
        <taxon>Bacteria</taxon>
        <taxon>Bacillati</taxon>
        <taxon>Bacillota</taxon>
        <taxon>Negativicutes</taxon>
        <taxon>Selenomonadales</taxon>
        <taxon>Sporomusaceae</taxon>
        <taxon>Methylomusa</taxon>
    </lineage>
</organism>
<keyword evidence="5" id="KW-0378">Hydrolase</keyword>
<evidence type="ECO:0000256" key="2">
    <source>
        <dbReference type="PIRSR" id="PIRSR640198-2"/>
    </source>
</evidence>
<dbReference type="EMBL" id="AP018449">
    <property type="protein sequence ID" value="BBB92056.1"/>
    <property type="molecule type" value="Genomic_DNA"/>
</dbReference>
<dbReference type="SUPFAM" id="SSF140931">
    <property type="entry name" value="Fic-like"/>
    <property type="match status" value="1"/>
</dbReference>
<dbReference type="Proteomes" id="UP000276437">
    <property type="component" value="Chromosome"/>
</dbReference>
<evidence type="ECO:0000259" key="4">
    <source>
        <dbReference type="PROSITE" id="PS51459"/>
    </source>
</evidence>
<dbReference type="PROSITE" id="PS51459">
    <property type="entry name" value="FIDO"/>
    <property type="match status" value="1"/>
</dbReference>
<keyword evidence="5" id="KW-0808">Transferase</keyword>
<dbReference type="GO" id="GO:0016740">
    <property type="term" value="F:transferase activity"/>
    <property type="evidence" value="ECO:0007669"/>
    <property type="project" value="UniProtKB-KW"/>
</dbReference>
<dbReference type="OrthoDB" id="9813719at2"/>
<dbReference type="PANTHER" id="PTHR13504">
    <property type="entry name" value="FIDO DOMAIN-CONTAINING PROTEIN DDB_G0283145"/>
    <property type="match status" value="1"/>
</dbReference>
<keyword evidence="6" id="KW-1185">Reference proteome</keyword>
<dbReference type="Pfam" id="PF02661">
    <property type="entry name" value="Fic"/>
    <property type="match status" value="1"/>
</dbReference>
<dbReference type="GO" id="GO:0006508">
    <property type="term" value="P:proteolysis"/>
    <property type="evidence" value="ECO:0007669"/>
    <property type="project" value="UniProtKB-KW"/>
</dbReference>
<evidence type="ECO:0000256" key="3">
    <source>
        <dbReference type="PIRSR" id="PIRSR640198-3"/>
    </source>
</evidence>
<protein>
    <submittedName>
        <fullName evidence="5">Adenosine monophosphate-protein transferase and cysteine protease IbpA</fullName>
    </submittedName>
</protein>
<accession>A0A348ALV8</accession>
<evidence type="ECO:0000313" key="5">
    <source>
        <dbReference type="EMBL" id="BBB92056.1"/>
    </source>
</evidence>
<dbReference type="RefSeq" id="WP_126308999.1">
    <property type="nucleotide sequence ID" value="NZ_AP018449.1"/>
</dbReference>
<name>A0A348ALV8_9FIRM</name>
<feature type="binding site" evidence="2">
    <location>
        <begin position="182"/>
        <end position="189"/>
    </location>
    <ligand>
        <name>ATP</name>
        <dbReference type="ChEBI" id="CHEBI:30616"/>
    </ligand>
</feature>
<evidence type="ECO:0000256" key="1">
    <source>
        <dbReference type="PIRSR" id="PIRSR640198-1"/>
    </source>
</evidence>
<sequence>MDGINQTLKKIDHNQISINQNRPLEQTQVKNLKNYFKIGLTYASNALEGNTLTESETKVVIEEGITIGGKPLKDHLEAIGHARAFDYLWELAKSADITENDIKELHKICFQPKDGAAAGQYRQVDVIITGSHHNDKLSRHEDVPAHMRDFAAQLPEKRARLHPVVYAATLHRDFIYIHPFEDGNGRTARLLMNHALLATGYPPVIISPAFKHEYIQALEKSHSNSQMFTHYIAEQVLQAQRDYIRLLHLPPV</sequence>
<keyword evidence="5" id="KW-0645">Protease</keyword>
<keyword evidence="2" id="KW-0547">Nucleotide-binding</keyword>
<feature type="site" description="Important for autoinhibition of adenylyltransferase activity" evidence="3">
    <location>
        <position position="48"/>
    </location>
</feature>
<proteinExistence type="predicted"/>
<feature type="active site" evidence="1">
    <location>
        <position position="178"/>
    </location>
</feature>
<reference evidence="5 6" key="1">
    <citation type="journal article" date="2018" name="Int. J. Syst. Evol. Microbiol.">
        <title>Methylomusa anaerophila gen. nov., sp. nov., an anaerobic methanol-utilizing bacterium isolated from a microbial fuel cell.</title>
        <authorList>
            <person name="Amano N."/>
            <person name="Yamamuro A."/>
            <person name="Miyahara M."/>
            <person name="Kouzuma A."/>
            <person name="Abe T."/>
            <person name="Watanabe K."/>
        </authorList>
    </citation>
    <scope>NUCLEOTIDE SEQUENCE [LARGE SCALE GENOMIC DNA]</scope>
    <source>
        <strain evidence="5 6">MMFC1</strain>
    </source>
</reference>
<feature type="domain" description="Fido" evidence="4">
    <location>
        <begin position="97"/>
        <end position="234"/>
    </location>
</feature>
<keyword evidence="2" id="KW-0067">ATP-binding</keyword>